<dbReference type="Proteomes" id="UP000315516">
    <property type="component" value="Unassembled WGS sequence"/>
</dbReference>
<dbReference type="SUPFAM" id="SSF53300">
    <property type="entry name" value="vWA-like"/>
    <property type="match status" value="1"/>
</dbReference>
<protein>
    <recommendedName>
        <fullName evidence="2">VWA domain-containing protein</fullName>
    </recommendedName>
</protein>
<accession>A0A646ILM1</accession>
<comment type="caution">
    <text evidence="1">The sequence shown here is derived from an EMBL/GenBank/DDBJ whole genome shotgun (WGS) entry which is preliminary data.</text>
</comment>
<organism evidence="1">
    <name type="scientific">Streptomyces alkaliphilus</name>
    <dbReference type="NCBI Taxonomy" id="1472722"/>
    <lineage>
        <taxon>Bacteria</taxon>
        <taxon>Bacillati</taxon>
        <taxon>Actinomycetota</taxon>
        <taxon>Actinomycetes</taxon>
        <taxon>Kitasatosporales</taxon>
        <taxon>Streptomycetaceae</taxon>
        <taxon>Streptomyces</taxon>
    </lineage>
</organism>
<name>A0A646ILM1_9ACTN</name>
<feature type="non-terminal residue" evidence="1">
    <location>
        <position position="153"/>
    </location>
</feature>
<dbReference type="InterPro" id="IPR036465">
    <property type="entry name" value="vWFA_dom_sf"/>
</dbReference>
<evidence type="ECO:0000313" key="1">
    <source>
        <dbReference type="EMBL" id="MQS10442.1"/>
    </source>
</evidence>
<dbReference type="AlphaFoldDB" id="A0A646ILM1"/>
<gene>
    <name evidence="1" type="ORF">FNX48_025775</name>
</gene>
<dbReference type="EMBL" id="VJYJ02001578">
    <property type="protein sequence ID" value="MQS10442.1"/>
    <property type="molecule type" value="Genomic_DNA"/>
</dbReference>
<sequence length="153" mass="16508">MAHKLRTRMRDLLQAQAEDEDDAAGETGRLLSVSMLPARLGKRDVFYEEGDTAPGLDTAIEIMVDASGSMSGITTVVTDCLMAVGDACAEFNGLVDVSMSFFNDGRTVLLKHDETWKAHRSQIAACYRPTGGTMWASSAMTALASVASSRRNR</sequence>
<evidence type="ECO:0008006" key="2">
    <source>
        <dbReference type="Google" id="ProtNLM"/>
    </source>
</evidence>
<proteinExistence type="predicted"/>
<reference evidence="1" key="1">
    <citation type="submission" date="2019-10" db="EMBL/GenBank/DDBJ databases">
        <title>Streptomyces sp. nov., a novel actinobacterium isolated from alkaline environment.</title>
        <authorList>
            <person name="Golinska P."/>
        </authorList>
    </citation>
    <scope>NUCLEOTIDE SEQUENCE</scope>
    <source>
        <strain evidence="1">IF17</strain>
    </source>
</reference>